<reference evidence="1" key="3">
    <citation type="submission" date="2020-10" db="EMBL/GenBank/DDBJ databases">
        <authorList>
            <consortium name="NCBI Pathogen Detection Project"/>
        </authorList>
    </citation>
    <scope>NUCLEOTIDE SEQUENCE</scope>
    <source>
        <strain evidence="1">CAVp300</strain>
    </source>
</reference>
<protein>
    <submittedName>
        <fullName evidence="1">Uncharacterized protein</fullName>
    </submittedName>
</protein>
<proteinExistence type="predicted"/>
<evidence type="ECO:0000313" key="2">
    <source>
        <dbReference type="EMBL" id="ORJ50699.1"/>
    </source>
</evidence>
<evidence type="ECO:0000313" key="4">
    <source>
        <dbReference type="Proteomes" id="UP000867740"/>
    </source>
</evidence>
<comment type="caution">
    <text evidence="1">The sequence shown here is derived from an EMBL/GenBank/DDBJ whole genome shotgun (WGS) entry which is preliminary data.</text>
</comment>
<evidence type="ECO:0000313" key="3">
    <source>
        <dbReference type="Proteomes" id="UP000192521"/>
    </source>
</evidence>
<name>A0A9P3TBT2_KLUIN</name>
<dbReference type="Proteomes" id="UP000867740">
    <property type="component" value="Unassembled WGS sequence"/>
</dbReference>
<dbReference type="Proteomes" id="UP000192521">
    <property type="component" value="Unassembled WGS sequence"/>
</dbReference>
<dbReference type="RefSeq" id="WP_047370883.1">
    <property type="nucleotide sequence ID" value="NZ_CABMNU010000005.1"/>
</dbReference>
<sequence length="72" mass="8281">MSKDVVVILPGGKVDHISVADDLKKVSYRNDQRSFLDMPIETYVLDGKEFLIAKFSELVSTRETEQAIRQFY</sequence>
<dbReference type="EMBL" id="DACSUM010000040">
    <property type="protein sequence ID" value="HAT3583758.1"/>
    <property type="molecule type" value="Genomic_DNA"/>
</dbReference>
<keyword evidence="3" id="KW-1185">Reference proteome</keyword>
<reference evidence="1" key="2">
    <citation type="journal article" date="2018" name="Genome Biol.">
        <title>SKESA: strategic k-mer extension for scrupulous assemblies.</title>
        <authorList>
            <person name="Souvorov A."/>
            <person name="Agarwala R."/>
            <person name="Lipman D.J."/>
        </authorList>
    </citation>
    <scope>NUCLEOTIDE SEQUENCE</scope>
    <source>
        <strain evidence="1">CAVp300</strain>
    </source>
</reference>
<organism evidence="1 4">
    <name type="scientific">Kluyvera intermedia</name>
    <name type="common">Enterobacter intermedius</name>
    <dbReference type="NCBI Taxonomy" id="61648"/>
    <lineage>
        <taxon>Bacteria</taxon>
        <taxon>Pseudomonadati</taxon>
        <taxon>Pseudomonadota</taxon>
        <taxon>Gammaproteobacteria</taxon>
        <taxon>Enterobacterales</taxon>
        <taxon>Enterobacteriaceae</taxon>
        <taxon>Kluyvera</taxon>
    </lineage>
</organism>
<accession>A0A9P3TBT2</accession>
<dbReference type="OrthoDB" id="6564230at2"/>
<dbReference type="AlphaFoldDB" id="A0A9P3TBT2"/>
<dbReference type="EMBL" id="MWPR01000010">
    <property type="protein sequence ID" value="ORJ50699.1"/>
    <property type="molecule type" value="Genomic_DNA"/>
</dbReference>
<reference evidence="2 3" key="1">
    <citation type="submission" date="2017-02" db="EMBL/GenBank/DDBJ databases">
        <title>Draft genome sequence of a Kluyvera intermedia isolate from a patient with a pancreatic abscess.</title>
        <authorList>
            <person name="Thele R."/>
        </authorList>
    </citation>
    <scope>NUCLEOTIDE SEQUENCE [LARGE SCALE GENOMIC DNA]</scope>
    <source>
        <strain evidence="2 3">FOSA7093</strain>
    </source>
</reference>
<evidence type="ECO:0000313" key="1">
    <source>
        <dbReference type="EMBL" id="HAT3583758.1"/>
    </source>
</evidence>
<gene>
    <name evidence="2" type="ORF">B2M27_09030</name>
    <name evidence="1" type="ORF">I8531_004107</name>
</gene>